<dbReference type="Pfam" id="PF08484">
    <property type="entry name" value="Methyltransf_14"/>
    <property type="match status" value="1"/>
</dbReference>
<evidence type="ECO:0000313" key="3">
    <source>
        <dbReference type="Proteomes" id="UP000503011"/>
    </source>
</evidence>
<reference evidence="2 3" key="2">
    <citation type="submission" date="2020-03" db="EMBL/GenBank/DDBJ databases">
        <authorList>
            <person name="Ichikawa N."/>
            <person name="Kimura A."/>
            <person name="Kitahashi Y."/>
            <person name="Uohara A."/>
        </authorList>
    </citation>
    <scope>NUCLEOTIDE SEQUENCE [LARGE SCALE GENOMIC DNA]</scope>
    <source>
        <strain evidence="2 3">NBRC 105367</strain>
    </source>
</reference>
<keyword evidence="3" id="KW-1185">Reference proteome</keyword>
<dbReference type="Proteomes" id="UP000503011">
    <property type="component" value="Chromosome"/>
</dbReference>
<dbReference type="KEGG" id="psuu:Psuf_058290"/>
<sequence>MRFAGETARIRDALVAELTALRRAGRRVTGYGATAKSATLLNYCGIGPDLLPFITDSTPSKQGMVTPGMRVPVRPPEAFADPYPDYALLLAWNHAEEIMAKEHAFRRGGGRWLRYVPDVHTV</sequence>
<gene>
    <name evidence="2" type="ORF">Psuf_058290</name>
</gene>
<evidence type="ECO:0000313" key="2">
    <source>
        <dbReference type="EMBL" id="BCB88516.1"/>
    </source>
</evidence>
<dbReference type="InterPro" id="IPR013691">
    <property type="entry name" value="MeTrfase_14"/>
</dbReference>
<reference evidence="2 3" key="1">
    <citation type="submission" date="2020-03" db="EMBL/GenBank/DDBJ databases">
        <title>Whole genome shotgun sequence of Phytohabitans suffuscus NBRC 105367.</title>
        <authorList>
            <person name="Komaki H."/>
            <person name="Tamura T."/>
        </authorList>
    </citation>
    <scope>NUCLEOTIDE SEQUENCE [LARGE SCALE GENOMIC DNA]</scope>
    <source>
        <strain evidence="2 3">NBRC 105367</strain>
    </source>
</reference>
<dbReference type="AlphaFoldDB" id="A0A6F8YR33"/>
<protein>
    <recommendedName>
        <fullName evidence="1">C-methyltransferase domain-containing protein</fullName>
    </recommendedName>
</protein>
<evidence type="ECO:0000259" key="1">
    <source>
        <dbReference type="Pfam" id="PF08484"/>
    </source>
</evidence>
<proteinExistence type="predicted"/>
<accession>A0A6F8YR33</accession>
<dbReference type="Gene3D" id="3.40.50.720">
    <property type="entry name" value="NAD(P)-binding Rossmann-like Domain"/>
    <property type="match status" value="1"/>
</dbReference>
<dbReference type="EMBL" id="AP022871">
    <property type="protein sequence ID" value="BCB88516.1"/>
    <property type="molecule type" value="Genomic_DNA"/>
</dbReference>
<organism evidence="2 3">
    <name type="scientific">Phytohabitans suffuscus</name>
    <dbReference type="NCBI Taxonomy" id="624315"/>
    <lineage>
        <taxon>Bacteria</taxon>
        <taxon>Bacillati</taxon>
        <taxon>Actinomycetota</taxon>
        <taxon>Actinomycetes</taxon>
        <taxon>Micromonosporales</taxon>
        <taxon>Micromonosporaceae</taxon>
    </lineage>
</organism>
<feature type="domain" description="C-methyltransferase" evidence="1">
    <location>
        <begin position="2"/>
        <end position="117"/>
    </location>
</feature>
<name>A0A6F8YR33_9ACTN</name>